<organism evidence="4 5">
    <name type="scientific">Hohenbuehelia grisea</name>
    <dbReference type="NCBI Taxonomy" id="104357"/>
    <lineage>
        <taxon>Eukaryota</taxon>
        <taxon>Fungi</taxon>
        <taxon>Dikarya</taxon>
        <taxon>Basidiomycota</taxon>
        <taxon>Agaricomycotina</taxon>
        <taxon>Agaricomycetes</taxon>
        <taxon>Agaricomycetidae</taxon>
        <taxon>Agaricales</taxon>
        <taxon>Pleurotineae</taxon>
        <taxon>Pleurotaceae</taxon>
        <taxon>Hohenbuehelia</taxon>
    </lineage>
</organism>
<keyword evidence="2" id="KW-0479">Metal-binding</keyword>
<evidence type="ECO:0000259" key="3">
    <source>
        <dbReference type="Pfam" id="PF13359"/>
    </source>
</evidence>
<name>A0ABR3IRY1_9AGAR</name>
<dbReference type="PANTHER" id="PTHR48471:SF1">
    <property type="entry name" value="DDE TNP4 DOMAIN-CONTAINING PROTEIN"/>
    <property type="match status" value="1"/>
</dbReference>
<feature type="domain" description="DDE Tnp4" evidence="3">
    <location>
        <begin position="212"/>
        <end position="296"/>
    </location>
</feature>
<dbReference type="Pfam" id="PF13359">
    <property type="entry name" value="DDE_Tnp_4"/>
    <property type="match status" value="1"/>
</dbReference>
<comment type="cofactor">
    <cofactor evidence="1">
        <name>a divalent metal cation</name>
        <dbReference type="ChEBI" id="CHEBI:60240"/>
    </cofactor>
</comment>
<sequence>MDPALQALFLWDDDGEELLQAQALCALTLLVGVLEAHEQSVRRRNPSRLYLCRPQLLPNPRIGTPWQQLHASQSDRAFITTMGFDIETFNYLLYGPNRFAERWNTTPIPRVDTSSAGNPRLGRRSLDAAGGLGLVLHYLGSAMLEISLQQIFALVPSTVSRYLDFAKAILLKTVRSMDEGRIGLPKDEEEYEENSQLITVRHPLLEGAFGGIDGLSLLTQISEDPEIENATYNGWKSDHRTNNVLAFSPKGTIIAAVLNAPGSWHDSHVAQPIYNKLRTNVPDGYFLMADSAFPRGPKSIKGKIRAPLKDGALLPGNQ</sequence>
<dbReference type="InterPro" id="IPR027806">
    <property type="entry name" value="HARBI1_dom"/>
</dbReference>
<evidence type="ECO:0000313" key="4">
    <source>
        <dbReference type="EMBL" id="KAL0946034.1"/>
    </source>
</evidence>
<gene>
    <name evidence="4" type="ORF">HGRIS_012309</name>
</gene>
<evidence type="ECO:0000313" key="5">
    <source>
        <dbReference type="Proteomes" id="UP001556367"/>
    </source>
</evidence>
<keyword evidence="5" id="KW-1185">Reference proteome</keyword>
<proteinExistence type="predicted"/>
<dbReference type="Proteomes" id="UP001556367">
    <property type="component" value="Unassembled WGS sequence"/>
</dbReference>
<accession>A0ABR3IRY1</accession>
<comment type="caution">
    <text evidence="4">The sequence shown here is derived from an EMBL/GenBank/DDBJ whole genome shotgun (WGS) entry which is preliminary data.</text>
</comment>
<reference evidence="5" key="1">
    <citation type="submission" date="2024-06" db="EMBL/GenBank/DDBJ databases">
        <title>Multi-omics analyses provide insights into the biosynthesis of the anticancer antibiotic pleurotin in Hohenbuehelia grisea.</title>
        <authorList>
            <person name="Weaver J.A."/>
            <person name="Alberti F."/>
        </authorList>
    </citation>
    <scope>NUCLEOTIDE SEQUENCE [LARGE SCALE GENOMIC DNA]</scope>
    <source>
        <strain evidence="5">T-177</strain>
    </source>
</reference>
<dbReference type="PANTHER" id="PTHR48471">
    <property type="entry name" value="DDE TNP4 DOMAIN-CONTAINING PROTEIN"/>
    <property type="match status" value="1"/>
</dbReference>
<protein>
    <recommendedName>
        <fullName evidence="3">DDE Tnp4 domain-containing protein</fullName>
    </recommendedName>
</protein>
<dbReference type="EMBL" id="JASNQZ010000015">
    <property type="protein sequence ID" value="KAL0946034.1"/>
    <property type="molecule type" value="Genomic_DNA"/>
</dbReference>
<evidence type="ECO:0000256" key="1">
    <source>
        <dbReference type="ARBA" id="ARBA00001968"/>
    </source>
</evidence>
<evidence type="ECO:0000256" key="2">
    <source>
        <dbReference type="ARBA" id="ARBA00022723"/>
    </source>
</evidence>